<protein>
    <submittedName>
        <fullName evidence="1">Protein tesmin/TSO1-like CXC 2</fullName>
    </submittedName>
</protein>
<dbReference type="EMBL" id="CM051397">
    <property type="protein sequence ID" value="KAJ4719631.1"/>
    <property type="molecule type" value="Genomic_DNA"/>
</dbReference>
<proteinExistence type="predicted"/>
<dbReference type="Proteomes" id="UP001164539">
    <property type="component" value="Chromosome 4"/>
</dbReference>
<sequence length="771" mass="85017">MDTPDKNRIAIASLSKFEDSPVFNYISSLSPIEQIKSINTDNSFNSVAFTSPSSLFATPKINSLRESRFLLSSSNQSPDILKPELHGKENKTSKGNSEAVRLSEHCTEKLGCPTPGSSVREVVSKLIDENLELTIELPKTMKYGGRTPVSERMSCDVKEASRGQEMAGASSSLVQSDESHVGEAEHFEDKSNLRKICRIEQSQEGQGSDWVSLISDAVLNSDLSIIENNSEDEDQKTVDTGEISFISTVLQLPQDNANDLTDMVSVSPSCSCKQSDMREPVTQPEEIRYLKDMDQTPDILSSNLLNKLVVSDPRAKKDNKEEKCEQSNCKQHNIRRRCLVFEMAGVHKKKAACEPNCRPSIPSKTDCKDAHAEKHLVPSKIKNCSSSMVAGVGLHLNALATTSKNSKVVKCETLASGRKLISMRSSLSSSLSLTSCRSLLNKSSALKSEERDPIPAGNEVKVVENAVQPSVIVACEEFDHSSPKRKRCKPEQNGESKACKRCNCKRSKCLKLYCECFAAGLYCVEPCSCLDCFNKPIYEDKVLETRRQIEFRNPLAFAPKVIRGTDSAVEFGDETNKTPASARHKKGCNCKRSSCLKKYCECFQGGVGCSISCRCEGCKNSFGRKDGAEESDYEGEDAEACEKNELDANISVNVVKEGEEEHLDLLLPSSDIPRAKRSGSSLLAVNPPPKLCISLKTSVFNQPSFEEHFQSTPENETPKILKNSFSHSMIPASPNSKRVSSPYHEIGSSTRYRSRRFLLRSSLSFPSVTPP</sequence>
<comment type="caution">
    <text evidence="1">The sequence shown here is derived from an EMBL/GenBank/DDBJ whole genome shotgun (WGS) entry which is preliminary data.</text>
</comment>
<gene>
    <name evidence="1" type="ORF">OWV82_007577</name>
</gene>
<accession>A0ACC1Y7B2</accession>
<reference evidence="1 2" key="1">
    <citation type="journal article" date="2023" name="Science">
        <title>Complex scaffold remodeling in plant triterpene biosynthesis.</title>
        <authorList>
            <person name="De La Pena R."/>
            <person name="Hodgson H."/>
            <person name="Liu J.C."/>
            <person name="Stephenson M.J."/>
            <person name="Martin A.C."/>
            <person name="Owen C."/>
            <person name="Harkess A."/>
            <person name="Leebens-Mack J."/>
            <person name="Jimenez L.E."/>
            <person name="Osbourn A."/>
            <person name="Sattely E.S."/>
        </authorList>
    </citation>
    <scope>NUCLEOTIDE SEQUENCE [LARGE SCALE GENOMIC DNA]</scope>
    <source>
        <strain evidence="2">cv. JPN11</strain>
        <tissue evidence="1">Leaf</tissue>
    </source>
</reference>
<evidence type="ECO:0000313" key="1">
    <source>
        <dbReference type="EMBL" id="KAJ4719631.1"/>
    </source>
</evidence>
<name>A0ACC1Y7B2_MELAZ</name>
<keyword evidence="2" id="KW-1185">Reference proteome</keyword>
<organism evidence="1 2">
    <name type="scientific">Melia azedarach</name>
    <name type="common">Chinaberry tree</name>
    <dbReference type="NCBI Taxonomy" id="155640"/>
    <lineage>
        <taxon>Eukaryota</taxon>
        <taxon>Viridiplantae</taxon>
        <taxon>Streptophyta</taxon>
        <taxon>Embryophyta</taxon>
        <taxon>Tracheophyta</taxon>
        <taxon>Spermatophyta</taxon>
        <taxon>Magnoliopsida</taxon>
        <taxon>eudicotyledons</taxon>
        <taxon>Gunneridae</taxon>
        <taxon>Pentapetalae</taxon>
        <taxon>rosids</taxon>
        <taxon>malvids</taxon>
        <taxon>Sapindales</taxon>
        <taxon>Meliaceae</taxon>
        <taxon>Melia</taxon>
    </lineage>
</organism>
<evidence type="ECO:0000313" key="2">
    <source>
        <dbReference type="Proteomes" id="UP001164539"/>
    </source>
</evidence>